<keyword evidence="3 5" id="KW-0378">Hydrolase</keyword>
<dbReference type="VEuPathDB" id="MicrosporidiaDB:EHP00_2261"/>
<dbReference type="GO" id="GO:0005525">
    <property type="term" value="F:GTP binding"/>
    <property type="evidence" value="ECO:0007669"/>
    <property type="project" value="UniProtKB-KW"/>
</dbReference>
<evidence type="ECO:0000313" key="6">
    <source>
        <dbReference type="EMBL" id="OQS53921.1"/>
    </source>
</evidence>
<dbReference type="PANTHER" id="PTHR21231:SF7">
    <property type="entry name" value="GPN-LOOP GTPASE 3"/>
    <property type="match status" value="1"/>
</dbReference>
<evidence type="ECO:0000313" key="7">
    <source>
        <dbReference type="Proteomes" id="UP000192758"/>
    </source>
</evidence>
<accession>A0A1W0E3W4</accession>
<dbReference type="Pfam" id="PF03029">
    <property type="entry name" value="ATP_bind_1"/>
    <property type="match status" value="1"/>
</dbReference>
<dbReference type="PANTHER" id="PTHR21231">
    <property type="entry name" value="XPA-BINDING PROTEIN 1-RELATED"/>
    <property type="match status" value="1"/>
</dbReference>
<dbReference type="Proteomes" id="UP000192758">
    <property type="component" value="Unassembled WGS sequence"/>
</dbReference>
<comment type="function">
    <text evidence="5">Small GTPase required for proper nuclear import of RNA polymerase II and III (RNAPII and RNAPIII). May act at an RNAP assembly step prior to nuclear import.</text>
</comment>
<keyword evidence="7" id="KW-1185">Reference proteome</keyword>
<evidence type="ECO:0000256" key="5">
    <source>
        <dbReference type="RuleBase" id="RU365059"/>
    </source>
</evidence>
<dbReference type="InterPro" id="IPR004130">
    <property type="entry name" value="Gpn"/>
</dbReference>
<keyword evidence="2 5" id="KW-0547">Nucleotide-binding</keyword>
<comment type="caution">
    <text evidence="6">The sequence shown here is derived from an EMBL/GenBank/DDBJ whole genome shotgun (WGS) entry which is preliminary data.</text>
</comment>
<keyword evidence="4 5" id="KW-0342">GTP-binding</keyword>
<comment type="subunit">
    <text evidence="5">Binds to RNA polymerase II (RNAPII).</text>
</comment>
<reference evidence="6 7" key="1">
    <citation type="journal article" date="2017" name="Environ. Microbiol.">
        <title>Decay of the glycolytic pathway and adaptation to intranuclear parasitism within Enterocytozoonidae microsporidia.</title>
        <authorList>
            <person name="Wiredu Boakye D."/>
            <person name="Jaroenlak P."/>
            <person name="Prachumwat A."/>
            <person name="Williams T.A."/>
            <person name="Bateman K.S."/>
            <person name="Itsathitphaisarn O."/>
            <person name="Sritunyalucksana K."/>
            <person name="Paszkiewicz K.H."/>
            <person name="Moore K.A."/>
            <person name="Stentiford G.D."/>
            <person name="Williams B.A."/>
        </authorList>
    </citation>
    <scope>NUCLEOTIDE SEQUENCE [LARGE SCALE GENOMIC DNA]</scope>
    <source>
        <strain evidence="6 7">TH1</strain>
    </source>
</reference>
<dbReference type="EMBL" id="MNPJ01000024">
    <property type="protein sequence ID" value="OQS53921.1"/>
    <property type="molecule type" value="Genomic_DNA"/>
</dbReference>
<evidence type="ECO:0000256" key="4">
    <source>
        <dbReference type="ARBA" id="ARBA00023134"/>
    </source>
</evidence>
<dbReference type="SUPFAM" id="SSF52540">
    <property type="entry name" value="P-loop containing nucleoside triphosphate hydrolases"/>
    <property type="match status" value="1"/>
</dbReference>
<evidence type="ECO:0000256" key="3">
    <source>
        <dbReference type="ARBA" id="ARBA00022801"/>
    </source>
</evidence>
<dbReference type="STRING" id="646526.A0A1W0E3W4"/>
<evidence type="ECO:0000256" key="2">
    <source>
        <dbReference type="ARBA" id="ARBA00022741"/>
    </source>
</evidence>
<dbReference type="OrthoDB" id="5839at2759"/>
<evidence type="ECO:0000256" key="1">
    <source>
        <dbReference type="ARBA" id="ARBA00005290"/>
    </source>
</evidence>
<protein>
    <recommendedName>
        <fullName evidence="5">GPN-loop GTPase 3</fullName>
    </recommendedName>
</protein>
<organism evidence="6 7">
    <name type="scientific">Ecytonucleospora hepatopenaei</name>
    <dbReference type="NCBI Taxonomy" id="646526"/>
    <lineage>
        <taxon>Eukaryota</taxon>
        <taxon>Fungi</taxon>
        <taxon>Fungi incertae sedis</taxon>
        <taxon>Microsporidia</taxon>
        <taxon>Enterocytozoonidae</taxon>
        <taxon>Ecytonucleospora</taxon>
    </lineage>
</organism>
<comment type="similarity">
    <text evidence="1 5">Belongs to the GPN-loop GTPase family.</text>
</comment>
<sequence>MLKAIFVFGTAGAGKTTFCKNFKSEKDIMLINLDPASKNLDMYDISITEYISLEEVMQEFDFGPNGGLFECLKYLEEIFFGEENDVSLSDDKIVVFDCPGQIELFIHSELVPNFIRKFRQTEGIDAMIAYVTDGTTLLDKEKFAMNNLMAAMSINRFCLPVLHLISKMDFLKNQKPEVEFVDEDGYICTETWDTGLDKFDETLKSLFEMFGFFNFVSINWEEKESVDFMMVHLDRILALS</sequence>
<name>A0A1W0E3W4_9MICR</name>
<dbReference type="AlphaFoldDB" id="A0A1W0E3W4"/>
<proteinExistence type="inferred from homology"/>
<dbReference type="InterPro" id="IPR027417">
    <property type="entry name" value="P-loop_NTPase"/>
</dbReference>
<gene>
    <name evidence="6" type="ORF">EHP00_2261</name>
</gene>
<dbReference type="Gene3D" id="3.40.50.300">
    <property type="entry name" value="P-loop containing nucleotide triphosphate hydrolases"/>
    <property type="match status" value="1"/>
</dbReference>
<dbReference type="GO" id="GO:0003924">
    <property type="term" value="F:GTPase activity"/>
    <property type="evidence" value="ECO:0007669"/>
    <property type="project" value="TreeGrafter"/>
</dbReference>